<dbReference type="EMBL" id="FYDG01000024">
    <property type="protein sequence ID" value="SNB83109.1"/>
    <property type="molecule type" value="Genomic_DNA"/>
</dbReference>
<dbReference type="Proteomes" id="UP000198418">
    <property type="component" value="Unassembled WGS sequence"/>
</dbReference>
<organism evidence="2 3">
    <name type="scientific">Rhodoblastus acidophilus</name>
    <name type="common">Rhodopseudomonas acidophila</name>
    <dbReference type="NCBI Taxonomy" id="1074"/>
    <lineage>
        <taxon>Bacteria</taxon>
        <taxon>Pseudomonadati</taxon>
        <taxon>Pseudomonadota</taxon>
        <taxon>Alphaproteobacteria</taxon>
        <taxon>Hyphomicrobiales</taxon>
        <taxon>Rhodoblastaceae</taxon>
        <taxon>Rhodoblastus</taxon>
    </lineage>
</organism>
<evidence type="ECO:0000313" key="2">
    <source>
        <dbReference type="EMBL" id="SNB83109.1"/>
    </source>
</evidence>
<feature type="transmembrane region" description="Helical" evidence="1">
    <location>
        <begin position="280"/>
        <end position="298"/>
    </location>
</feature>
<dbReference type="RefSeq" id="WP_088522471.1">
    <property type="nucleotide sequence ID" value="NZ_FYDG01000024.1"/>
</dbReference>
<evidence type="ECO:0000313" key="3">
    <source>
        <dbReference type="Proteomes" id="UP000198418"/>
    </source>
</evidence>
<dbReference type="AlphaFoldDB" id="A0A212SCE9"/>
<accession>A0A212SCE9</accession>
<name>A0A212SCE9_RHOAC</name>
<protein>
    <submittedName>
        <fullName evidence="2">Uncharacterized protein</fullName>
    </submittedName>
</protein>
<keyword evidence="3" id="KW-1185">Reference proteome</keyword>
<sequence>MASPTTLGLVKTGAGFSAAADGTLSARIATTSQVGVVKAGVTANIAADGTLADAVGFRNRLRNASFAINQRGVSGTVTLAAGAYGHDGVKAGAAGAAYTFSTSGIDTTINNASGSIILPIEAGMIEGGVFVFSHAGTAQARVWQGAGTTGSGAYASAPFTVTLTAGVQTNVEFSTGTILRPQLEPGSTATVFERRPPNVELAMCKRFYQALVTGQMIAIANSASTVLMTGGLPVAMRAIPNAALLTTSLASSSYTLYSGGAWIGASSMAITVPGTAAENYWLVISGFSGLTIGALVMGNGSAALMSFSAEI</sequence>
<reference evidence="3" key="1">
    <citation type="submission" date="2017-06" db="EMBL/GenBank/DDBJ databases">
        <authorList>
            <person name="Varghese N."/>
            <person name="Submissions S."/>
        </authorList>
    </citation>
    <scope>NUCLEOTIDE SEQUENCE [LARGE SCALE GENOMIC DNA]</scope>
    <source>
        <strain evidence="3">DSM 137</strain>
    </source>
</reference>
<keyword evidence="1" id="KW-0472">Membrane</keyword>
<dbReference type="OrthoDB" id="564699at2"/>
<keyword evidence="1" id="KW-0812">Transmembrane</keyword>
<gene>
    <name evidence="2" type="ORF">SAMN06265338_12425</name>
</gene>
<keyword evidence="1" id="KW-1133">Transmembrane helix</keyword>
<proteinExistence type="predicted"/>
<evidence type="ECO:0000256" key="1">
    <source>
        <dbReference type="SAM" id="Phobius"/>
    </source>
</evidence>